<dbReference type="GO" id="GO:1902181">
    <property type="term" value="P:verruculogen biosynthetic process"/>
    <property type="evidence" value="ECO:0007669"/>
    <property type="project" value="UniProtKB-ARBA"/>
</dbReference>
<sequence length="578" mass="64523">MGLLSAIVRDGVWTAAFSLAFILLAVASFCIRRIYFHPLSKYPGPLLAKITDFYAGYHAWKGDIHVDMWRCHEKYGPYVRYSPNKLNINNIAALRDIYVGNKNFQKSPNYRVLRHQAANTLTMVNKKEHARRRRIVSQGVSDAAMRNHELTVLAHIEKCFATITKRDLYLDKPEADHHDSRWTAAQNMSNWFNWLTFDIMGDVIFGVRYNLLGSSQKRGIVTAIENSNVRVSVLLQSPVIRLFGRVDRWMFPKAIQARNVFLRFVAGLVEQCMKPENTSKGATVVSVLKSSSDPITGDKLTAKEIMAESTTLCVAGADTSSTALAATFFYLARNPLAYKKAAREVRLAFTSTDQIRLGSELNSLTYVRACIDEALRMSPPAGSSLYREVQSGGATVDGHHFSQGTEIGVPIYGIHHNPEYFPSPFSYLPERWIVADDDTSRANVELARAAFCPFSLGTRSCIGKGMAMVELMLTVAYALFTLDFKLADFDVSGGRVGAEKGWDVPGEFKLVDHITASKNGPMLLFRTRDVLITPVTPVQPGLQPHKPQVMTNLRPEFRQCSASSPSMDFSAMWKNGLI</sequence>
<dbReference type="Gene3D" id="1.10.630.10">
    <property type="entry name" value="Cytochrome P450"/>
    <property type="match status" value="1"/>
</dbReference>
<dbReference type="PRINTS" id="PR00385">
    <property type="entry name" value="P450"/>
</dbReference>
<dbReference type="GO" id="GO:0020037">
    <property type="term" value="F:heme binding"/>
    <property type="evidence" value="ECO:0007669"/>
    <property type="project" value="InterPro"/>
</dbReference>
<evidence type="ECO:0000256" key="8">
    <source>
        <dbReference type="ARBA" id="ARBA00023002"/>
    </source>
</evidence>
<dbReference type="InterPro" id="IPR002401">
    <property type="entry name" value="Cyt_P450_E_grp-I"/>
</dbReference>
<evidence type="ECO:0000256" key="13">
    <source>
        <dbReference type="RuleBase" id="RU000461"/>
    </source>
</evidence>
<dbReference type="PRINTS" id="PR00463">
    <property type="entry name" value="EP450I"/>
</dbReference>
<dbReference type="PANTHER" id="PTHR24305:SF237">
    <property type="entry name" value="CYTOCHROME P450 MONOOXYGENASE ATNE-RELATED"/>
    <property type="match status" value="1"/>
</dbReference>
<keyword evidence="10 13" id="KW-0503">Monooxygenase</keyword>
<feature type="transmembrane region" description="Helical" evidence="14">
    <location>
        <begin position="12"/>
        <end position="31"/>
    </location>
</feature>
<proteinExistence type="inferred from homology"/>
<dbReference type="PROSITE" id="PS00086">
    <property type="entry name" value="CYTOCHROME_P450"/>
    <property type="match status" value="1"/>
</dbReference>
<name>A0A8H7E6M3_9EURO</name>
<evidence type="ECO:0000256" key="6">
    <source>
        <dbReference type="ARBA" id="ARBA00022723"/>
    </source>
</evidence>
<keyword evidence="9 12" id="KW-0408">Iron</keyword>
<protein>
    <recommendedName>
        <fullName evidence="17">Isotrichodermin C-15 hydroxylase</fullName>
    </recommendedName>
</protein>
<keyword evidence="6 12" id="KW-0479">Metal-binding</keyword>
<evidence type="ECO:0000256" key="11">
    <source>
        <dbReference type="ARBA" id="ARBA00023136"/>
    </source>
</evidence>
<keyword evidence="16" id="KW-1185">Reference proteome</keyword>
<dbReference type="FunFam" id="1.10.630.10:FF:000063">
    <property type="entry name" value="Cytochrome P450 monooxygenase"/>
    <property type="match status" value="1"/>
</dbReference>
<keyword evidence="5 14" id="KW-0812">Transmembrane</keyword>
<dbReference type="SUPFAM" id="SSF48264">
    <property type="entry name" value="Cytochrome P450"/>
    <property type="match status" value="1"/>
</dbReference>
<dbReference type="Proteomes" id="UP000606974">
    <property type="component" value="Unassembled WGS sequence"/>
</dbReference>
<evidence type="ECO:0000256" key="9">
    <source>
        <dbReference type="ARBA" id="ARBA00023004"/>
    </source>
</evidence>
<dbReference type="Pfam" id="PF00067">
    <property type="entry name" value="p450"/>
    <property type="match status" value="1"/>
</dbReference>
<comment type="cofactor">
    <cofactor evidence="1 12">
        <name>heme</name>
        <dbReference type="ChEBI" id="CHEBI:30413"/>
    </cofactor>
</comment>
<evidence type="ECO:0008006" key="17">
    <source>
        <dbReference type="Google" id="ProtNLM"/>
    </source>
</evidence>
<dbReference type="InterPro" id="IPR036396">
    <property type="entry name" value="Cyt_P450_sf"/>
</dbReference>
<comment type="similarity">
    <text evidence="3 13">Belongs to the cytochrome P450 family.</text>
</comment>
<dbReference type="InterPro" id="IPR017972">
    <property type="entry name" value="Cyt_P450_CS"/>
</dbReference>
<comment type="subcellular location">
    <subcellularLocation>
        <location evidence="2">Membrane</location>
    </subcellularLocation>
</comment>
<evidence type="ECO:0000256" key="12">
    <source>
        <dbReference type="PIRSR" id="PIRSR602401-1"/>
    </source>
</evidence>
<evidence type="ECO:0000256" key="4">
    <source>
        <dbReference type="ARBA" id="ARBA00022617"/>
    </source>
</evidence>
<dbReference type="GO" id="GO:0016020">
    <property type="term" value="C:membrane"/>
    <property type="evidence" value="ECO:0007669"/>
    <property type="project" value="UniProtKB-SubCell"/>
</dbReference>
<keyword evidence="4 12" id="KW-0349">Heme</keyword>
<evidence type="ECO:0000313" key="16">
    <source>
        <dbReference type="Proteomes" id="UP000606974"/>
    </source>
</evidence>
<dbReference type="InterPro" id="IPR001128">
    <property type="entry name" value="Cyt_P450"/>
</dbReference>
<evidence type="ECO:0000256" key="2">
    <source>
        <dbReference type="ARBA" id="ARBA00004370"/>
    </source>
</evidence>
<dbReference type="GO" id="GO:0016705">
    <property type="term" value="F:oxidoreductase activity, acting on paired donors, with incorporation or reduction of molecular oxygen"/>
    <property type="evidence" value="ECO:0007669"/>
    <property type="project" value="InterPro"/>
</dbReference>
<gene>
    <name evidence="15" type="ORF">GJ744_001947</name>
</gene>
<dbReference type="InterPro" id="IPR050121">
    <property type="entry name" value="Cytochrome_P450_monoxygenase"/>
</dbReference>
<keyword evidence="8 13" id="KW-0560">Oxidoreductase</keyword>
<comment type="caution">
    <text evidence="15">The sequence shown here is derived from an EMBL/GenBank/DDBJ whole genome shotgun (WGS) entry which is preliminary data.</text>
</comment>
<dbReference type="PANTHER" id="PTHR24305">
    <property type="entry name" value="CYTOCHROME P450"/>
    <property type="match status" value="1"/>
</dbReference>
<evidence type="ECO:0000313" key="15">
    <source>
        <dbReference type="EMBL" id="KAF7512379.1"/>
    </source>
</evidence>
<evidence type="ECO:0000256" key="7">
    <source>
        <dbReference type="ARBA" id="ARBA00022989"/>
    </source>
</evidence>
<evidence type="ECO:0000256" key="1">
    <source>
        <dbReference type="ARBA" id="ARBA00001971"/>
    </source>
</evidence>
<keyword evidence="11 14" id="KW-0472">Membrane</keyword>
<reference evidence="15" key="1">
    <citation type="submission" date="2020-02" db="EMBL/GenBank/DDBJ databases">
        <authorList>
            <person name="Palmer J.M."/>
        </authorList>
    </citation>
    <scope>NUCLEOTIDE SEQUENCE</scope>
    <source>
        <strain evidence="15">EPUS1.4</strain>
        <tissue evidence="15">Thallus</tissue>
    </source>
</reference>
<dbReference type="CDD" id="cd11061">
    <property type="entry name" value="CYP67-like"/>
    <property type="match status" value="1"/>
</dbReference>
<dbReference type="AlphaFoldDB" id="A0A8H7E6M3"/>
<dbReference type="GO" id="GO:0004497">
    <property type="term" value="F:monooxygenase activity"/>
    <property type="evidence" value="ECO:0007669"/>
    <property type="project" value="UniProtKB-KW"/>
</dbReference>
<accession>A0A8H7E6M3</accession>
<dbReference type="EMBL" id="JAACFV010000013">
    <property type="protein sequence ID" value="KAF7512379.1"/>
    <property type="molecule type" value="Genomic_DNA"/>
</dbReference>
<keyword evidence="7 14" id="KW-1133">Transmembrane helix</keyword>
<evidence type="ECO:0000256" key="14">
    <source>
        <dbReference type="SAM" id="Phobius"/>
    </source>
</evidence>
<dbReference type="GO" id="GO:0005506">
    <property type="term" value="F:iron ion binding"/>
    <property type="evidence" value="ECO:0007669"/>
    <property type="project" value="InterPro"/>
</dbReference>
<evidence type="ECO:0000256" key="5">
    <source>
        <dbReference type="ARBA" id="ARBA00022692"/>
    </source>
</evidence>
<evidence type="ECO:0000256" key="3">
    <source>
        <dbReference type="ARBA" id="ARBA00010617"/>
    </source>
</evidence>
<feature type="binding site" description="axial binding residue" evidence="12">
    <location>
        <position position="461"/>
    </location>
    <ligand>
        <name>heme</name>
        <dbReference type="ChEBI" id="CHEBI:30413"/>
    </ligand>
    <ligandPart>
        <name>Fe</name>
        <dbReference type="ChEBI" id="CHEBI:18248"/>
    </ligandPart>
</feature>
<organism evidence="15 16">
    <name type="scientific">Endocarpon pusillum</name>
    <dbReference type="NCBI Taxonomy" id="364733"/>
    <lineage>
        <taxon>Eukaryota</taxon>
        <taxon>Fungi</taxon>
        <taxon>Dikarya</taxon>
        <taxon>Ascomycota</taxon>
        <taxon>Pezizomycotina</taxon>
        <taxon>Eurotiomycetes</taxon>
        <taxon>Chaetothyriomycetidae</taxon>
        <taxon>Verrucariales</taxon>
        <taxon>Verrucariaceae</taxon>
        <taxon>Endocarpon</taxon>
    </lineage>
</organism>
<evidence type="ECO:0000256" key="10">
    <source>
        <dbReference type="ARBA" id="ARBA00023033"/>
    </source>
</evidence>
<dbReference type="OrthoDB" id="1470350at2759"/>